<dbReference type="SUPFAM" id="SSF53448">
    <property type="entry name" value="Nucleotide-diphospho-sugar transferases"/>
    <property type="match status" value="1"/>
</dbReference>
<evidence type="ECO:0000256" key="1">
    <source>
        <dbReference type="ARBA" id="ARBA00006739"/>
    </source>
</evidence>
<keyword evidence="4" id="KW-0812">Transmembrane</keyword>
<keyword evidence="4" id="KW-0472">Membrane</keyword>
<organism evidence="5">
    <name type="scientific">Enterobacter cloacae</name>
    <dbReference type="NCBI Taxonomy" id="550"/>
    <lineage>
        <taxon>Bacteria</taxon>
        <taxon>Pseudomonadati</taxon>
        <taxon>Pseudomonadota</taxon>
        <taxon>Gammaproteobacteria</taxon>
        <taxon>Enterobacterales</taxon>
        <taxon>Enterobacteriaceae</taxon>
        <taxon>Enterobacter</taxon>
        <taxon>Enterobacter cloacae complex</taxon>
    </lineage>
</organism>
<reference evidence="5" key="1">
    <citation type="submission" date="2019-03" db="EMBL/GenBank/DDBJ databases">
        <title>Genetic characterization of the O-antigen and development of a molecular serotyping scheme for Enterobacter cloacae.</title>
        <authorList>
            <person name="Li Y."/>
            <person name="Huang J."/>
            <person name="Wang X."/>
            <person name="Xu C."/>
            <person name="Han T."/>
            <person name="Guo X."/>
        </authorList>
    </citation>
    <scope>NUCLEOTIDE SEQUENCE</scope>
    <source>
        <strain evidence="5">NCTC 11587</strain>
    </source>
</reference>
<evidence type="ECO:0000256" key="4">
    <source>
        <dbReference type="SAM" id="Phobius"/>
    </source>
</evidence>
<dbReference type="PANTHER" id="PTHR43179:SF12">
    <property type="entry name" value="GALACTOFURANOSYLTRANSFERASE GLFT2"/>
    <property type="match status" value="1"/>
</dbReference>
<dbReference type="GO" id="GO:0016757">
    <property type="term" value="F:glycosyltransferase activity"/>
    <property type="evidence" value="ECO:0007669"/>
    <property type="project" value="UniProtKB-KW"/>
</dbReference>
<feature type="transmembrane region" description="Helical" evidence="4">
    <location>
        <begin position="289"/>
        <end position="306"/>
    </location>
</feature>
<dbReference type="Gene3D" id="3.90.550.10">
    <property type="entry name" value="Spore Coat Polysaccharide Biosynthesis Protein SpsA, Chain A"/>
    <property type="match status" value="1"/>
</dbReference>
<keyword evidence="3 5" id="KW-0808">Transferase</keyword>
<dbReference type="AlphaFoldDB" id="A0A6B9XVY6"/>
<comment type="similarity">
    <text evidence="1">Belongs to the glycosyltransferase 2 family.</text>
</comment>
<dbReference type="PANTHER" id="PTHR43179">
    <property type="entry name" value="RHAMNOSYLTRANSFERASE WBBL"/>
    <property type="match status" value="1"/>
</dbReference>
<sequence length="349" mass="40473">MKSEYNKRRTLIILLNWNGSELTHDCCKSLSSMSDETDYDVLIIDNNSQSLSYKLLEEKLSKDFKLEIDVRQEEFDELHKEFAIKKIIQFAMSNDRRIFLARSMINHGFARGCNFGAMLAQKMGYSHILLLNNDTVVEPDFLQKLFIYEPDANLLIPQIRYFEPSAVIWNCGGKVSQFGNRTYFFANENADDACIPVEPFAISFATGCCMLLKTSYYISSGMFTEDFFFGEEDIDYALRLQKLKAKVICVPDSIIYHKVGASLAGDITKLRRKAHIHYLNRFINMKKHLGLLWCIWLIPAILKMAINMKKVYKLPMHHNLLFCLKVIKASVLKNKVEKLYFEKIMTHGY</sequence>
<proteinExistence type="inferred from homology"/>
<keyword evidence="4" id="KW-1133">Transmembrane helix</keyword>
<evidence type="ECO:0000256" key="2">
    <source>
        <dbReference type="ARBA" id="ARBA00022676"/>
    </source>
</evidence>
<evidence type="ECO:0000313" key="5">
    <source>
        <dbReference type="EMBL" id="QHR93280.1"/>
    </source>
</evidence>
<dbReference type="InterPro" id="IPR029044">
    <property type="entry name" value="Nucleotide-diphossugar_trans"/>
</dbReference>
<evidence type="ECO:0000256" key="3">
    <source>
        <dbReference type="ARBA" id="ARBA00022679"/>
    </source>
</evidence>
<dbReference type="EMBL" id="MK595730">
    <property type="protein sequence ID" value="QHR93280.1"/>
    <property type="molecule type" value="Genomic_DNA"/>
</dbReference>
<name>A0A6B9XVY6_ENTCL</name>
<protein>
    <submittedName>
        <fullName evidence="5">Glycosyl transferase family 2</fullName>
    </submittedName>
</protein>
<keyword evidence="2" id="KW-0328">Glycosyltransferase</keyword>
<accession>A0A6B9XVY6</accession>